<protein>
    <submittedName>
        <fullName evidence="1">Uncharacterized protein</fullName>
    </submittedName>
</protein>
<dbReference type="AlphaFoldDB" id="A0AAN8ZXK5"/>
<comment type="caution">
    <text evidence="1">The sequence shown here is derived from an EMBL/GenBank/DDBJ whole genome shotgun (WGS) entry which is preliminary data.</text>
</comment>
<proteinExistence type="predicted"/>
<organism evidence="1 2">
    <name type="scientific">Halocaridina rubra</name>
    <name type="common">Hawaiian red shrimp</name>
    <dbReference type="NCBI Taxonomy" id="373956"/>
    <lineage>
        <taxon>Eukaryota</taxon>
        <taxon>Metazoa</taxon>
        <taxon>Ecdysozoa</taxon>
        <taxon>Arthropoda</taxon>
        <taxon>Crustacea</taxon>
        <taxon>Multicrustacea</taxon>
        <taxon>Malacostraca</taxon>
        <taxon>Eumalacostraca</taxon>
        <taxon>Eucarida</taxon>
        <taxon>Decapoda</taxon>
        <taxon>Pleocyemata</taxon>
        <taxon>Caridea</taxon>
        <taxon>Atyoidea</taxon>
        <taxon>Atyidae</taxon>
        <taxon>Halocaridina</taxon>
    </lineage>
</organism>
<evidence type="ECO:0000313" key="2">
    <source>
        <dbReference type="Proteomes" id="UP001381693"/>
    </source>
</evidence>
<evidence type="ECO:0000313" key="1">
    <source>
        <dbReference type="EMBL" id="KAK7067598.1"/>
    </source>
</evidence>
<feature type="non-terminal residue" evidence="1">
    <location>
        <position position="1"/>
    </location>
</feature>
<reference evidence="1 2" key="1">
    <citation type="submission" date="2023-11" db="EMBL/GenBank/DDBJ databases">
        <title>Halocaridina rubra genome assembly.</title>
        <authorList>
            <person name="Smith C."/>
        </authorList>
    </citation>
    <scope>NUCLEOTIDE SEQUENCE [LARGE SCALE GENOMIC DNA]</scope>
    <source>
        <strain evidence="1">EP-1</strain>
        <tissue evidence="1">Whole</tissue>
    </source>
</reference>
<keyword evidence="2" id="KW-1185">Reference proteome</keyword>
<accession>A0AAN8ZXK5</accession>
<sequence>EEVRQVRILLFTQLHATGLARVVKTGQPAELSLTLSTFKAKVPILQDTYIKEPWTVLDIISWSTGPIHFLQLPQVNIQTPTPQHHEICRVVLLALIGVASCRTVRVAYIDDDGDLERVILQNTAPAVRKSVPVSRPIVPARKTIVRGPVVQRFRTAPARPTVSFRASRPVATIGRQNVLTILVRKTSDERF</sequence>
<dbReference type="EMBL" id="JAXCGZ010017968">
    <property type="protein sequence ID" value="KAK7067598.1"/>
    <property type="molecule type" value="Genomic_DNA"/>
</dbReference>
<gene>
    <name evidence="1" type="ORF">SK128_008033</name>
</gene>
<name>A0AAN8ZXK5_HALRR</name>
<dbReference type="Proteomes" id="UP001381693">
    <property type="component" value="Unassembled WGS sequence"/>
</dbReference>